<dbReference type="Pfam" id="PF00474">
    <property type="entry name" value="SSF"/>
    <property type="match status" value="1"/>
</dbReference>
<dbReference type="PANTHER" id="PTHR11819">
    <property type="entry name" value="SOLUTE CARRIER FAMILY 5"/>
    <property type="match status" value="1"/>
</dbReference>
<evidence type="ECO:0000256" key="1">
    <source>
        <dbReference type="RuleBase" id="RU362091"/>
    </source>
</evidence>
<feature type="transmembrane region" description="Helical" evidence="2">
    <location>
        <begin position="546"/>
        <end position="571"/>
    </location>
</feature>
<feature type="transmembrane region" description="Helical" evidence="2">
    <location>
        <begin position="419"/>
        <end position="439"/>
    </location>
</feature>
<dbReference type="PANTHER" id="PTHR11819:SF195">
    <property type="entry name" value="SODIUM_GLUCOSE COTRANSPORTER 4"/>
    <property type="match status" value="1"/>
</dbReference>
<comment type="similarity">
    <text evidence="1">Belongs to the sodium:solute symporter (SSF) (TC 2.A.21) family.</text>
</comment>
<gene>
    <name evidence="3" type="ORF">KZY68_07620</name>
</gene>
<evidence type="ECO:0000313" key="4">
    <source>
        <dbReference type="Proteomes" id="UP001196873"/>
    </source>
</evidence>
<feature type="transmembrane region" description="Helical" evidence="2">
    <location>
        <begin position="378"/>
        <end position="398"/>
    </location>
</feature>
<accession>A0AAW4NSW6</accession>
<dbReference type="GO" id="GO:0005412">
    <property type="term" value="F:D-glucose:sodium symporter activity"/>
    <property type="evidence" value="ECO:0007669"/>
    <property type="project" value="TreeGrafter"/>
</dbReference>
<feature type="transmembrane region" description="Helical" evidence="2">
    <location>
        <begin position="591"/>
        <end position="609"/>
    </location>
</feature>
<protein>
    <submittedName>
        <fullName evidence="3">Sodium/sugar symporter</fullName>
    </submittedName>
</protein>
<feature type="transmembrane region" description="Helical" evidence="2">
    <location>
        <begin position="481"/>
        <end position="499"/>
    </location>
</feature>
<name>A0AAW4NSW6_9BACT</name>
<feature type="transmembrane region" description="Helical" evidence="2">
    <location>
        <begin position="316"/>
        <end position="341"/>
    </location>
</feature>
<dbReference type="InterPro" id="IPR001734">
    <property type="entry name" value="Na/solute_symporter"/>
</dbReference>
<feature type="transmembrane region" description="Helical" evidence="2">
    <location>
        <begin position="505"/>
        <end position="526"/>
    </location>
</feature>
<dbReference type="GO" id="GO:0005886">
    <property type="term" value="C:plasma membrane"/>
    <property type="evidence" value="ECO:0007669"/>
    <property type="project" value="TreeGrafter"/>
</dbReference>
<feature type="transmembrane region" description="Helical" evidence="2">
    <location>
        <begin position="133"/>
        <end position="159"/>
    </location>
</feature>
<dbReference type="CDD" id="cd10325">
    <property type="entry name" value="SLC5sbd_vSGLT"/>
    <property type="match status" value="1"/>
</dbReference>
<dbReference type="PROSITE" id="PS50283">
    <property type="entry name" value="NA_SOLUT_SYMP_3"/>
    <property type="match status" value="1"/>
</dbReference>
<feature type="transmembrane region" description="Helical" evidence="2">
    <location>
        <begin position="90"/>
        <end position="112"/>
    </location>
</feature>
<feature type="transmembrane region" description="Helical" evidence="2">
    <location>
        <begin position="49"/>
        <end position="70"/>
    </location>
</feature>
<dbReference type="NCBIfam" id="TIGR00813">
    <property type="entry name" value="sss"/>
    <property type="match status" value="1"/>
</dbReference>
<dbReference type="AlphaFoldDB" id="A0AAW4NSW6"/>
<evidence type="ECO:0000313" key="3">
    <source>
        <dbReference type="EMBL" id="MBW4865874.1"/>
    </source>
</evidence>
<feature type="transmembrane region" description="Helical" evidence="2">
    <location>
        <begin position="18"/>
        <end position="37"/>
    </location>
</feature>
<reference evidence="3" key="1">
    <citation type="submission" date="2021-07" db="EMBL/GenBank/DDBJ databases">
        <title>Genomic diversity and antimicrobial resistance of Prevotella spp. isolated from chronic lung disease airways.</title>
        <authorList>
            <person name="Webb K.A."/>
            <person name="Olagoke O.S."/>
            <person name="Baird T."/>
            <person name="Neill J."/>
            <person name="Pham A."/>
            <person name="Wells T.J."/>
            <person name="Ramsay K.A."/>
            <person name="Bell S.C."/>
            <person name="Sarovich D.S."/>
            <person name="Price E.P."/>
        </authorList>
    </citation>
    <scope>NUCLEOTIDE SEQUENCE</scope>
    <source>
        <strain evidence="3">SCHI0047.S.3</strain>
    </source>
</reference>
<organism evidence="3 4">
    <name type="scientific">Segatella salivae</name>
    <dbReference type="NCBI Taxonomy" id="228604"/>
    <lineage>
        <taxon>Bacteria</taxon>
        <taxon>Pseudomonadati</taxon>
        <taxon>Bacteroidota</taxon>
        <taxon>Bacteroidia</taxon>
        <taxon>Bacteroidales</taxon>
        <taxon>Prevotellaceae</taxon>
        <taxon>Segatella</taxon>
    </lineage>
</organism>
<feature type="transmembrane region" description="Helical" evidence="2">
    <location>
        <begin position="208"/>
        <end position="226"/>
    </location>
</feature>
<comment type="caution">
    <text evidence="3">The sequence shown here is derived from an EMBL/GenBank/DDBJ whole genome shotgun (WGS) entry which is preliminary data.</text>
</comment>
<dbReference type="RefSeq" id="WP_219428010.1">
    <property type="nucleotide sequence ID" value="NZ_JAHXRD010000015.1"/>
</dbReference>
<proteinExistence type="inferred from homology"/>
<sequence>MNKIIEAISQSGFKTIDLIILVIYLVLLVGLGLFLSRNKAGKEKSANDYFLAGNTLTWWAVGASLIAANISAEQFIGMSGTGFRDGIAIAAYEVMAAVTLVVIGKFLLPVMLDRKIFTIPQFLRERYNDGVGLAFSILWLFLYVFVNLTSVAWLGALAIEQILGLQGLSVNILGFTISMRMLIILALFIIAGLYSIYGGLASVAWTDVMQVTFLVGGGLITAFIALTEMGKVFGTDAIGALSRVYTDLTTGSHVNDVHFHLVIQESHNVSAFENVPGIAAVVGGVWLTNLGYWGFNQYIIQKGLAAKSISEAKKGLVFAGFLKILIPFIVVLPGICAYYIMQDPQAFSNIHLVGHIERADDAYPWLIRNFTPTGIKGLSFAALTAAIISSLASMFNSTSTLFTMDIYKKYINKDANDKALVSVGRLVAVGALIIALIAVEPLLGGLDQAFQYIQEYSGFIYPGIIVVFGLGLLWKRASSTAAVWTAILTIPMGILFKIMLPNVAFQFRAGYIFILLFVFFVVVSYFDKKYVRCEQPSETDQKQMLLWAKILGSAGILMILAAAIVTILGMIHPGGNPDTSVIAYLNDIGFQAFYFFGVLTGSSAIWLYSNSKDRVQDVKALPINLKLFATDRGYTIGTCGIVLITFLLYALLW</sequence>
<evidence type="ECO:0000256" key="2">
    <source>
        <dbReference type="SAM" id="Phobius"/>
    </source>
</evidence>
<feature type="transmembrane region" description="Helical" evidence="2">
    <location>
        <begin position="171"/>
        <end position="196"/>
    </location>
</feature>
<feature type="transmembrane region" description="Helical" evidence="2">
    <location>
        <begin position="633"/>
        <end position="652"/>
    </location>
</feature>
<keyword evidence="2" id="KW-0812">Transmembrane</keyword>
<keyword evidence="2" id="KW-0472">Membrane</keyword>
<keyword evidence="2" id="KW-1133">Transmembrane helix</keyword>
<dbReference type="Proteomes" id="UP001196873">
    <property type="component" value="Unassembled WGS sequence"/>
</dbReference>
<feature type="transmembrane region" description="Helical" evidence="2">
    <location>
        <begin position="459"/>
        <end position="474"/>
    </location>
</feature>
<dbReference type="EMBL" id="JAHXRF010000010">
    <property type="protein sequence ID" value="MBW4865874.1"/>
    <property type="molecule type" value="Genomic_DNA"/>
</dbReference>
<feature type="transmembrane region" description="Helical" evidence="2">
    <location>
        <begin position="275"/>
        <end position="295"/>
    </location>
</feature>